<dbReference type="GO" id="GO:0065002">
    <property type="term" value="P:intracellular protein transmembrane transport"/>
    <property type="evidence" value="ECO:0007669"/>
    <property type="project" value="TreeGrafter"/>
</dbReference>
<feature type="transmembrane region" description="Helical" evidence="5">
    <location>
        <begin position="106"/>
        <end position="136"/>
    </location>
</feature>
<name>A0A3B0WUQ7_9ZZZZ</name>
<feature type="transmembrane region" description="Helical" evidence="5">
    <location>
        <begin position="73"/>
        <end position="94"/>
    </location>
</feature>
<feature type="transmembrane region" description="Helical" evidence="5">
    <location>
        <begin position="191"/>
        <end position="209"/>
    </location>
</feature>
<gene>
    <name evidence="6" type="ORF">MNBD_GAMMA02-807</name>
</gene>
<proteinExistence type="inferred from homology"/>
<feature type="transmembrane region" description="Helical" evidence="5">
    <location>
        <begin position="20"/>
        <end position="44"/>
    </location>
</feature>
<evidence type="ECO:0000256" key="5">
    <source>
        <dbReference type="SAM" id="Phobius"/>
    </source>
</evidence>
<reference evidence="6" key="1">
    <citation type="submission" date="2018-06" db="EMBL/GenBank/DDBJ databases">
        <authorList>
            <person name="Zhirakovskaya E."/>
        </authorList>
    </citation>
    <scope>NUCLEOTIDE SEQUENCE</scope>
</reference>
<keyword evidence="4 5" id="KW-0472">Membrane</keyword>
<sequence length="249" mass="27676">MSDQEQSLVSHLVELRSRLLRAVFSVLILVVVMFPFAGEIYTLIAKPVLDNLSQGTEMIATGVLSPFLTPFKMVIVLAVIISMPIIIYQIWAFVAPGLYKTEKRVALPILISSIVLFYLGCAFAFFVVFPIMFVFLPSIAPEGVTYMPDISSYLDIVVRLFFAFGLAFEIPVAVIILISLGVTSAEKLAKARPFVIIGILVVAMLLTPPDPSSQVLLAIPMWILFEFGLIFGRMLRKKNLENTIRKNSE</sequence>
<dbReference type="HAMAP" id="MF_00902">
    <property type="entry name" value="TatC"/>
    <property type="match status" value="1"/>
</dbReference>
<keyword evidence="2 5" id="KW-0812">Transmembrane</keyword>
<comment type="subcellular location">
    <subcellularLocation>
        <location evidence="1">Membrane</location>
        <topology evidence="1">Multi-pass membrane protein</topology>
    </subcellularLocation>
</comment>
<evidence type="ECO:0000256" key="3">
    <source>
        <dbReference type="ARBA" id="ARBA00022989"/>
    </source>
</evidence>
<evidence type="ECO:0000256" key="2">
    <source>
        <dbReference type="ARBA" id="ARBA00022692"/>
    </source>
</evidence>
<dbReference type="GO" id="GO:0043953">
    <property type="term" value="P:protein transport by the Tat complex"/>
    <property type="evidence" value="ECO:0007669"/>
    <property type="project" value="TreeGrafter"/>
</dbReference>
<evidence type="ECO:0000256" key="1">
    <source>
        <dbReference type="ARBA" id="ARBA00004141"/>
    </source>
</evidence>
<organism evidence="6">
    <name type="scientific">hydrothermal vent metagenome</name>
    <dbReference type="NCBI Taxonomy" id="652676"/>
    <lineage>
        <taxon>unclassified sequences</taxon>
        <taxon>metagenomes</taxon>
        <taxon>ecological metagenomes</taxon>
    </lineage>
</organism>
<dbReference type="PANTHER" id="PTHR30371:SF0">
    <property type="entry name" value="SEC-INDEPENDENT PROTEIN TRANSLOCASE PROTEIN TATC, CHLOROPLASTIC-RELATED"/>
    <property type="match status" value="1"/>
</dbReference>
<evidence type="ECO:0000256" key="4">
    <source>
        <dbReference type="ARBA" id="ARBA00023136"/>
    </source>
</evidence>
<feature type="transmembrane region" description="Helical" evidence="5">
    <location>
        <begin position="215"/>
        <end position="235"/>
    </location>
</feature>
<accession>A0A3B0WUQ7</accession>
<protein>
    <submittedName>
        <fullName evidence="6">Twin-arginine translocation protein TatC</fullName>
    </submittedName>
</protein>
<keyword evidence="3 5" id="KW-1133">Transmembrane helix</keyword>
<dbReference type="PANTHER" id="PTHR30371">
    <property type="entry name" value="SEC-INDEPENDENT PROTEIN TRANSLOCASE PROTEIN TATC"/>
    <property type="match status" value="1"/>
</dbReference>
<dbReference type="AlphaFoldDB" id="A0A3B0WUQ7"/>
<evidence type="ECO:0000313" key="6">
    <source>
        <dbReference type="EMBL" id="VAW48066.1"/>
    </source>
</evidence>
<dbReference type="GO" id="GO:0033281">
    <property type="term" value="C:TAT protein transport complex"/>
    <property type="evidence" value="ECO:0007669"/>
    <property type="project" value="TreeGrafter"/>
</dbReference>
<dbReference type="Pfam" id="PF00902">
    <property type="entry name" value="TatC"/>
    <property type="match status" value="1"/>
</dbReference>
<dbReference type="EMBL" id="UOFA01000382">
    <property type="protein sequence ID" value="VAW48066.1"/>
    <property type="molecule type" value="Genomic_DNA"/>
</dbReference>
<dbReference type="PRINTS" id="PR01840">
    <property type="entry name" value="TATCFAMILY"/>
</dbReference>
<dbReference type="GO" id="GO:0009977">
    <property type="term" value="F:proton motive force dependent protein transmembrane transporter activity"/>
    <property type="evidence" value="ECO:0007669"/>
    <property type="project" value="TreeGrafter"/>
</dbReference>
<feature type="transmembrane region" description="Helical" evidence="5">
    <location>
        <begin position="156"/>
        <end position="179"/>
    </location>
</feature>
<dbReference type="NCBIfam" id="TIGR00945">
    <property type="entry name" value="tatC"/>
    <property type="match status" value="1"/>
</dbReference>
<dbReference type="InterPro" id="IPR002033">
    <property type="entry name" value="TatC"/>
</dbReference>